<protein>
    <recommendedName>
        <fullName evidence="3">Transmembrane cytochrome oxidase associated protein</fullName>
    </recommendedName>
</protein>
<dbReference type="Proteomes" id="UP000651977">
    <property type="component" value="Unassembled WGS sequence"/>
</dbReference>
<evidence type="ECO:0008006" key="3">
    <source>
        <dbReference type="Google" id="ProtNLM"/>
    </source>
</evidence>
<dbReference type="RefSeq" id="WP_055733857.1">
    <property type="nucleotide sequence ID" value="NZ_BMDY01000016.1"/>
</dbReference>
<proteinExistence type="predicted"/>
<evidence type="ECO:0000313" key="1">
    <source>
        <dbReference type="EMBL" id="GGB11711.1"/>
    </source>
</evidence>
<reference evidence="2" key="1">
    <citation type="journal article" date="2019" name="Int. J. Syst. Evol. Microbiol.">
        <title>The Global Catalogue of Microorganisms (GCM) 10K type strain sequencing project: providing services to taxonomists for standard genome sequencing and annotation.</title>
        <authorList>
            <consortium name="The Broad Institute Genomics Platform"/>
            <consortium name="The Broad Institute Genome Sequencing Center for Infectious Disease"/>
            <person name="Wu L."/>
            <person name="Ma J."/>
        </authorList>
    </citation>
    <scope>NUCLEOTIDE SEQUENCE [LARGE SCALE GENOMIC DNA]</scope>
    <source>
        <strain evidence="2">CGMCC 1.10131</strain>
    </source>
</reference>
<dbReference type="EMBL" id="BMDY01000016">
    <property type="protein sequence ID" value="GGB11711.1"/>
    <property type="molecule type" value="Genomic_DNA"/>
</dbReference>
<evidence type="ECO:0000313" key="2">
    <source>
        <dbReference type="Proteomes" id="UP000651977"/>
    </source>
</evidence>
<gene>
    <name evidence="1" type="ORF">GCM10007414_26500</name>
</gene>
<keyword evidence="2" id="KW-1185">Reference proteome</keyword>
<accession>A0ABQ1I4Z1</accession>
<name>A0ABQ1I4Z1_9ALTE</name>
<sequence>MKSQQKTMVLLAATFLLPLLLAWLVLKLDWYQPGALSHGQWLEPPLQLDNYPLGKWSIAQVVDGECTALCQQNLAKLNNAWLALGIAKQKTLRMALTPAKEPELLSEASLTQLSLSNSQQFSAYSQQWLLVDPTGWVILAYQPSLGDQQIKGLITDLKKLIKNSRFQ</sequence>
<comment type="caution">
    <text evidence="1">The sequence shown here is derived from an EMBL/GenBank/DDBJ whole genome shotgun (WGS) entry which is preliminary data.</text>
</comment>
<organism evidence="1 2">
    <name type="scientific">Agarivorans gilvus</name>
    <dbReference type="NCBI Taxonomy" id="680279"/>
    <lineage>
        <taxon>Bacteria</taxon>
        <taxon>Pseudomonadati</taxon>
        <taxon>Pseudomonadota</taxon>
        <taxon>Gammaproteobacteria</taxon>
        <taxon>Alteromonadales</taxon>
        <taxon>Alteromonadaceae</taxon>
        <taxon>Agarivorans</taxon>
    </lineage>
</organism>